<evidence type="ECO:0000256" key="1">
    <source>
        <dbReference type="ARBA" id="ARBA00023224"/>
    </source>
</evidence>
<dbReference type="GO" id="GO:0004888">
    <property type="term" value="F:transmembrane signaling receptor activity"/>
    <property type="evidence" value="ECO:0007669"/>
    <property type="project" value="InterPro"/>
</dbReference>
<reference evidence="8 9" key="1">
    <citation type="submission" date="2019-06" db="EMBL/GenBank/DDBJ databases">
        <authorList>
            <person name="Rodrigo-Torres L."/>
            <person name="Arahal R. D."/>
            <person name="Lucena T."/>
        </authorList>
    </citation>
    <scope>NUCLEOTIDE SEQUENCE [LARGE SCALE GENOMIC DNA]</scope>
    <source>
        <strain evidence="8 9">SW08-7</strain>
    </source>
</reference>
<dbReference type="GO" id="GO:0007165">
    <property type="term" value="P:signal transduction"/>
    <property type="evidence" value="ECO:0007669"/>
    <property type="project" value="UniProtKB-KW"/>
</dbReference>
<dbReference type="SMART" id="SM00304">
    <property type="entry name" value="HAMP"/>
    <property type="match status" value="1"/>
</dbReference>
<dbReference type="EMBL" id="CABFVH010000009">
    <property type="protein sequence ID" value="VUF12267.1"/>
    <property type="molecule type" value="Genomic_DNA"/>
</dbReference>
<dbReference type="SMART" id="SM00283">
    <property type="entry name" value="MA"/>
    <property type="match status" value="1"/>
</dbReference>
<dbReference type="PANTHER" id="PTHR32089">
    <property type="entry name" value="METHYL-ACCEPTING CHEMOTAXIS PROTEIN MCPB"/>
    <property type="match status" value="1"/>
</dbReference>
<dbReference type="RefSeq" id="WP_144763239.1">
    <property type="nucleotide sequence ID" value="NZ_BPQI01000125.1"/>
</dbReference>
<evidence type="ECO:0000256" key="2">
    <source>
        <dbReference type="ARBA" id="ARBA00029447"/>
    </source>
</evidence>
<dbReference type="InterPro" id="IPR024478">
    <property type="entry name" value="HlyB_4HB_MCP"/>
</dbReference>
<dbReference type="InterPro" id="IPR004089">
    <property type="entry name" value="MCPsignal_dom"/>
</dbReference>
<organism evidence="8 9">
    <name type="scientific">Methylobacterium dankookense</name>
    <dbReference type="NCBI Taxonomy" id="560405"/>
    <lineage>
        <taxon>Bacteria</taxon>
        <taxon>Pseudomonadati</taxon>
        <taxon>Pseudomonadota</taxon>
        <taxon>Alphaproteobacteria</taxon>
        <taxon>Hyphomicrobiales</taxon>
        <taxon>Methylobacteriaceae</taxon>
        <taxon>Methylobacterium</taxon>
    </lineage>
</organism>
<comment type="similarity">
    <text evidence="2">Belongs to the methyl-accepting chemotaxis (MCP) protein family.</text>
</comment>
<accession>A0A564FW84</accession>
<evidence type="ECO:0000259" key="6">
    <source>
        <dbReference type="PROSITE" id="PS50885"/>
    </source>
</evidence>
<dbReference type="InterPro" id="IPR004090">
    <property type="entry name" value="Chemotax_Me-accpt_rcpt"/>
</dbReference>
<keyword evidence="4" id="KW-0812">Transmembrane</keyword>
<evidence type="ECO:0000313" key="7">
    <source>
        <dbReference type="EMBL" id="GJD57906.1"/>
    </source>
</evidence>
<feature type="domain" description="HAMP" evidence="6">
    <location>
        <begin position="208"/>
        <end position="261"/>
    </location>
</feature>
<dbReference type="EMBL" id="BPQI01000125">
    <property type="protein sequence ID" value="GJD57906.1"/>
    <property type="molecule type" value="Genomic_DNA"/>
</dbReference>
<dbReference type="Proteomes" id="UP000401717">
    <property type="component" value="Unassembled WGS sequence"/>
</dbReference>
<evidence type="ECO:0000313" key="9">
    <source>
        <dbReference type="Proteomes" id="UP000401717"/>
    </source>
</evidence>
<dbReference type="PROSITE" id="PS50885">
    <property type="entry name" value="HAMP"/>
    <property type="match status" value="1"/>
</dbReference>
<dbReference type="OrthoDB" id="3289104at2"/>
<keyword evidence="1 3" id="KW-0807">Transducer</keyword>
<feature type="domain" description="Methyl-accepting transducer" evidence="5">
    <location>
        <begin position="302"/>
        <end position="538"/>
    </location>
</feature>
<evidence type="ECO:0000256" key="3">
    <source>
        <dbReference type="PROSITE-ProRule" id="PRU00284"/>
    </source>
</evidence>
<dbReference type="PRINTS" id="PR00260">
    <property type="entry name" value="CHEMTRNSDUCR"/>
</dbReference>
<keyword evidence="4" id="KW-1133">Transmembrane helix</keyword>
<feature type="transmembrane region" description="Helical" evidence="4">
    <location>
        <begin position="189"/>
        <end position="210"/>
    </location>
</feature>
<keyword evidence="4" id="KW-0472">Membrane</keyword>
<reference evidence="7" key="2">
    <citation type="journal article" date="2021" name="Front. Microbiol.">
        <title>Comprehensive Comparative Genomics and Phenotyping of Methylobacterium Species.</title>
        <authorList>
            <person name="Alessa O."/>
            <person name="Ogura Y."/>
            <person name="Fujitani Y."/>
            <person name="Takami H."/>
            <person name="Hayashi T."/>
            <person name="Sahin N."/>
            <person name="Tani A."/>
        </authorList>
    </citation>
    <scope>NUCLEOTIDE SEQUENCE</scope>
    <source>
        <strain evidence="7">DSM 22415</strain>
    </source>
</reference>
<sequence length="558" mass="57597">MNLSLKRCLAGIFVVMLVLSLAQGGASLLKIEAIGSRTASLLDNAVPSMNEAHAINTLVTRTRLWQFRFMTDETAAARTESTGKVVELMRERAAKVEAYRTLVSSGEEQRIYDDLQAKLQVLRQDWETLHGFPLERHGEAMDFFRGPMNAHYLAVAAAARALVDVNLAASKTADAEIRAAQGAATHTTLAMLALTFLTALGALAFSFLGVSRPIERMTASMRGLAAGDTASDIPFAGRRDEIGAMSGAVQVFRENLIRTRQLEADTALARASAEEQRKAGMRQMADGFEGAVGGIVARVSAAAAELQATAQTMTATAGETAGRSTSVAAAADQAATNVNTVAAAAEELGTSVSEIGRQVDGSAELARAAVGEASQTADLVQDLAQAAGRIGDVVALISQIAGQTNLLALNATIEAARAGEAGRGFAVVAAEVKELANQTAKATEEIGRQIGQIQGSTDQAVSAIGGIAGRIREISGVATSIAAAVEEQGAATQEIVRNVAQAATGAGEVTANVTALSGAAEETGAAASQVLASASELSRQSEHLNAEVARFLAGVRAA</sequence>
<dbReference type="Gene3D" id="1.10.8.500">
    <property type="entry name" value="HAMP domain in histidine kinase"/>
    <property type="match status" value="1"/>
</dbReference>
<dbReference type="Proteomes" id="UP001055303">
    <property type="component" value="Unassembled WGS sequence"/>
</dbReference>
<evidence type="ECO:0000313" key="8">
    <source>
        <dbReference type="EMBL" id="VUF12267.1"/>
    </source>
</evidence>
<evidence type="ECO:0000256" key="4">
    <source>
        <dbReference type="SAM" id="Phobius"/>
    </source>
</evidence>
<dbReference type="Pfam" id="PF12729">
    <property type="entry name" value="4HB_MCP_1"/>
    <property type="match status" value="1"/>
</dbReference>
<dbReference type="GO" id="GO:0016020">
    <property type="term" value="C:membrane"/>
    <property type="evidence" value="ECO:0007669"/>
    <property type="project" value="InterPro"/>
</dbReference>
<keyword evidence="10" id="KW-1185">Reference proteome</keyword>
<evidence type="ECO:0000313" key="10">
    <source>
        <dbReference type="Proteomes" id="UP001055303"/>
    </source>
</evidence>
<reference evidence="7" key="3">
    <citation type="submission" date="2021-08" db="EMBL/GenBank/DDBJ databases">
        <authorList>
            <person name="Tani A."/>
            <person name="Ola A."/>
            <person name="Ogura Y."/>
            <person name="Katsura K."/>
            <person name="Hayashi T."/>
        </authorList>
    </citation>
    <scope>NUCLEOTIDE SEQUENCE</scope>
    <source>
        <strain evidence="7">DSM 22415</strain>
    </source>
</reference>
<proteinExistence type="inferred from homology"/>
<gene>
    <name evidence="8" type="primary">mcp2</name>
    <name evidence="7" type="ORF">IFDJLNFL_3819</name>
    <name evidence="8" type="ORF">MTDSW087_01956</name>
</gene>
<dbReference type="GO" id="GO:0006935">
    <property type="term" value="P:chemotaxis"/>
    <property type="evidence" value="ECO:0007669"/>
    <property type="project" value="InterPro"/>
</dbReference>
<dbReference type="PROSITE" id="PS50111">
    <property type="entry name" value="CHEMOTAXIS_TRANSDUC_2"/>
    <property type="match status" value="1"/>
</dbReference>
<dbReference type="PANTHER" id="PTHR32089:SF112">
    <property type="entry name" value="LYSOZYME-LIKE PROTEIN-RELATED"/>
    <property type="match status" value="1"/>
</dbReference>
<dbReference type="SUPFAM" id="SSF58104">
    <property type="entry name" value="Methyl-accepting chemotaxis protein (MCP) signaling domain"/>
    <property type="match status" value="1"/>
</dbReference>
<evidence type="ECO:0000259" key="5">
    <source>
        <dbReference type="PROSITE" id="PS50111"/>
    </source>
</evidence>
<dbReference type="CDD" id="cd06225">
    <property type="entry name" value="HAMP"/>
    <property type="match status" value="1"/>
</dbReference>
<dbReference type="Pfam" id="PF00015">
    <property type="entry name" value="MCPsignal"/>
    <property type="match status" value="1"/>
</dbReference>
<dbReference type="Pfam" id="PF00672">
    <property type="entry name" value="HAMP"/>
    <property type="match status" value="1"/>
</dbReference>
<dbReference type="InterPro" id="IPR003660">
    <property type="entry name" value="HAMP_dom"/>
</dbReference>
<protein>
    <submittedName>
        <fullName evidence="8">Methyl-accepting chemotaxis protein 2</fullName>
    </submittedName>
</protein>
<dbReference type="Gene3D" id="1.10.287.950">
    <property type="entry name" value="Methyl-accepting chemotaxis protein"/>
    <property type="match status" value="1"/>
</dbReference>
<dbReference type="AlphaFoldDB" id="A0A564FW84"/>
<name>A0A564FW84_9HYPH</name>